<reference evidence="1" key="1">
    <citation type="submission" date="2016-08" db="EMBL/GenBank/DDBJ databases">
        <authorList>
            <person name="Ngugi D.K."/>
            <person name="Miyake S."/>
            <person name="Stingl U."/>
        </authorList>
    </citation>
    <scope>NUCLEOTIDE SEQUENCE</scope>
    <source>
        <strain evidence="1">SCG-D08WGA-EpuloA1</strain>
    </source>
</reference>
<keyword evidence="2" id="KW-1185">Reference proteome</keyword>
<sequence length="368" mass="43010">MPYSQKIINQLDEVSPEVKTIGFADTVKIEQNLSKGYNMNYYSFGKMLLKENIKIKDQVFYVLGTGDIAQSVVWYLKDNGARSIIIVSENIENTKEELNKLICSEEVSIIEYKDINKGYTIINTAYFDNIPKKIFTDFETFLDLTYTQEETLFFKMATEQKKKVISGLYMLVVKVIKTQEIWQNKLYNIKYEEKIFNKLTEYLKKCKKTIFLIGFVSSGKTAVGKYLAKTLGMKFVDCDKKIEIDLNKPVFEVFEAEGATAFREKEYEVLKSVNLNEPTIVATGSGCITYSPSYEYLRDKQVVYLYNDFNTIFSRIEENEVISLVELKKELENLYNYRFEIYEELAKYVIYCRDKSIIEIANEIKEYL</sequence>
<dbReference type="EMBL" id="LJHD01000268">
    <property type="protein sequence ID" value="ONI39220.1"/>
    <property type="molecule type" value="Genomic_DNA"/>
</dbReference>
<organism evidence="1 2">
    <name type="scientific">Candidatus Epulonipiscium fishelsonii</name>
    <dbReference type="NCBI Taxonomy" id="77094"/>
    <lineage>
        <taxon>Bacteria</taxon>
        <taxon>Bacillati</taxon>
        <taxon>Bacillota</taxon>
        <taxon>Clostridia</taxon>
        <taxon>Lachnospirales</taxon>
        <taxon>Lachnospiraceae</taxon>
        <taxon>Candidatus Epulonipiscium</taxon>
    </lineage>
</organism>
<evidence type="ECO:0000313" key="1">
    <source>
        <dbReference type="EMBL" id="ONI39220.1"/>
    </source>
</evidence>
<name>A0ACC8XAE3_9FIRM</name>
<proteinExistence type="predicted"/>
<comment type="caution">
    <text evidence="1">The sequence shown here is derived from an EMBL/GenBank/DDBJ whole genome shotgun (WGS) entry which is preliminary data.</text>
</comment>
<protein>
    <submittedName>
        <fullName evidence="1">Uncharacterized protein</fullName>
    </submittedName>
</protein>
<gene>
    <name evidence="1" type="ORF">AN640_01945</name>
</gene>
<evidence type="ECO:0000313" key="2">
    <source>
        <dbReference type="Proteomes" id="UP000188637"/>
    </source>
</evidence>
<dbReference type="Proteomes" id="UP000188637">
    <property type="component" value="Unassembled WGS sequence"/>
</dbReference>
<accession>A0ACC8XAE3</accession>